<dbReference type="EMBL" id="MN740877">
    <property type="protein sequence ID" value="QHU16206.1"/>
    <property type="molecule type" value="Genomic_DNA"/>
</dbReference>
<name>A0A6C0KGE1_9ZZZZ</name>
<accession>A0A6C0KGE1</accession>
<reference evidence="1" key="1">
    <citation type="journal article" date="2020" name="Nature">
        <title>Giant virus diversity and host interactions through global metagenomics.</title>
        <authorList>
            <person name="Schulz F."/>
            <person name="Roux S."/>
            <person name="Paez-Espino D."/>
            <person name="Jungbluth S."/>
            <person name="Walsh D.A."/>
            <person name="Denef V.J."/>
            <person name="McMahon K.D."/>
            <person name="Konstantinidis K.T."/>
            <person name="Eloe-Fadrosh E.A."/>
            <person name="Kyrpides N.C."/>
            <person name="Woyke T."/>
        </authorList>
    </citation>
    <scope>NUCLEOTIDE SEQUENCE</scope>
    <source>
        <strain evidence="1">GVMAG-S-3300011013-78</strain>
    </source>
</reference>
<proteinExistence type="predicted"/>
<dbReference type="AlphaFoldDB" id="A0A6C0KGE1"/>
<sequence length="77" mass="9379">MNVSMNTKINHWLNNEMDSCYGIFKYEQDDELCPYLNGHYVDDFTDDIHNTLKIKYKVSNVNEFKNKIVSYMYKYYK</sequence>
<evidence type="ECO:0000313" key="1">
    <source>
        <dbReference type="EMBL" id="QHU16206.1"/>
    </source>
</evidence>
<protein>
    <submittedName>
        <fullName evidence="1">Uncharacterized protein</fullName>
    </submittedName>
</protein>
<organism evidence="1">
    <name type="scientific">viral metagenome</name>
    <dbReference type="NCBI Taxonomy" id="1070528"/>
    <lineage>
        <taxon>unclassified sequences</taxon>
        <taxon>metagenomes</taxon>
        <taxon>organismal metagenomes</taxon>
    </lineage>
</organism>